<dbReference type="InterPro" id="IPR052358">
    <property type="entry name" value="Aro_Compnd_Degr_Hydrolases"/>
</dbReference>
<evidence type="ECO:0000259" key="1">
    <source>
        <dbReference type="Pfam" id="PF04909"/>
    </source>
</evidence>
<dbReference type="InterPro" id="IPR032466">
    <property type="entry name" value="Metal_Hydrolase"/>
</dbReference>
<organism evidence="2 3">
    <name type="scientific">Orbilia ellipsospora</name>
    <dbReference type="NCBI Taxonomy" id="2528407"/>
    <lineage>
        <taxon>Eukaryota</taxon>
        <taxon>Fungi</taxon>
        <taxon>Dikarya</taxon>
        <taxon>Ascomycota</taxon>
        <taxon>Pezizomycotina</taxon>
        <taxon>Orbiliomycetes</taxon>
        <taxon>Orbiliales</taxon>
        <taxon>Orbiliaceae</taxon>
        <taxon>Orbilia</taxon>
    </lineage>
</organism>
<reference evidence="2 3" key="1">
    <citation type="submission" date="2019-10" db="EMBL/GenBank/DDBJ databases">
        <authorList>
            <person name="Palmer J.M."/>
        </authorList>
    </citation>
    <scope>NUCLEOTIDE SEQUENCE [LARGE SCALE GENOMIC DNA]</scope>
    <source>
        <strain evidence="2 3">TWF694</strain>
    </source>
</reference>
<name>A0AAV9XDN3_9PEZI</name>
<feature type="domain" description="Amidohydrolase-related" evidence="1">
    <location>
        <begin position="44"/>
        <end position="328"/>
    </location>
</feature>
<comment type="caution">
    <text evidence="2">The sequence shown here is derived from an EMBL/GenBank/DDBJ whole genome shotgun (WGS) entry which is preliminary data.</text>
</comment>
<dbReference type="InterPro" id="IPR006680">
    <property type="entry name" value="Amidohydro-rel"/>
</dbReference>
<sequence length="333" mass="37150">MMGIRHIGRLAPIRTPILRLYPQVHCIVGTRAQSNLALPPGSWDSHVHVICDQEKYPLHSTHPYTPKPAPLSSLQSFHAKLHPNITHPVITSLSIYANDNRCLLSALETLASQNIAARGVVGIDPLTVSDSELESMHKLGVRGVRLNLKSSLVELSKAEFEKKLYQYTDRLKPLKTWALQIHTELSQVALISDIIPKLGITVIIDHLAHPSVQKPAAEQEGYKDFLRLLSRGEIYTKLSGMDRFPSLPLLDAYATEVVSVAPDRAVWASDWPHTGGATRNPDGDRKKVQDFRAVDDGAALRKAVELYCRGDEGVVKKIWRENARELWDYQGSD</sequence>
<protein>
    <recommendedName>
        <fullName evidence="1">Amidohydrolase-related domain-containing protein</fullName>
    </recommendedName>
</protein>
<evidence type="ECO:0000313" key="2">
    <source>
        <dbReference type="EMBL" id="KAK6540215.1"/>
    </source>
</evidence>
<dbReference type="EMBL" id="JAVHJO010000005">
    <property type="protein sequence ID" value="KAK6540215.1"/>
    <property type="molecule type" value="Genomic_DNA"/>
</dbReference>
<keyword evidence="3" id="KW-1185">Reference proteome</keyword>
<gene>
    <name evidence="2" type="ORF">TWF694_009032</name>
</gene>
<dbReference type="PANTHER" id="PTHR35563:SF2">
    <property type="entry name" value="BARREL METAL-DEPENDENT HYDROLASE, PUTATIVE (AFU_ORTHOLOGUE AFUA_1G16240)-RELATED"/>
    <property type="match status" value="1"/>
</dbReference>
<dbReference type="SUPFAM" id="SSF51556">
    <property type="entry name" value="Metallo-dependent hydrolases"/>
    <property type="match status" value="1"/>
</dbReference>
<proteinExistence type="predicted"/>
<dbReference type="AlphaFoldDB" id="A0AAV9XDN3"/>
<evidence type="ECO:0000313" key="3">
    <source>
        <dbReference type="Proteomes" id="UP001365542"/>
    </source>
</evidence>
<dbReference type="GO" id="GO:0016787">
    <property type="term" value="F:hydrolase activity"/>
    <property type="evidence" value="ECO:0007669"/>
    <property type="project" value="InterPro"/>
</dbReference>
<dbReference type="PANTHER" id="PTHR35563">
    <property type="entry name" value="BARREL METAL-DEPENDENT HYDROLASE, PUTATIVE (AFU_ORTHOLOGUE AFUA_1G16240)-RELATED"/>
    <property type="match status" value="1"/>
</dbReference>
<dbReference type="Pfam" id="PF04909">
    <property type="entry name" value="Amidohydro_2"/>
    <property type="match status" value="1"/>
</dbReference>
<dbReference type="Gene3D" id="3.20.20.140">
    <property type="entry name" value="Metal-dependent hydrolases"/>
    <property type="match status" value="1"/>
</dbReference>
<dbReference type="Proteomes" id="UP001365542">
    <property type="component" value="Unassembled WGS sequence"/>
</dbReference>
<accession>A0AAV9XDN3</accession>